<dbReference type="Pfam" id="PF01521">
    <property type="entry name" value="Fe-S_biosyn"/>
    <property type="match status" value="1"/>
</dbReference>
<dbReference type="InterPro" id="IPR035903">
    <property type="entry name" value="HesB-like_dom_sf"/>
</dbReference>
<dbReference type="EMBL" id="RHHR01000032">
    <property type="protein sequence ID" value="RNB70840.1"/>
    <property type="molecule type" value="Genomic_DNA"/>
</dbReference>
<organism evidence="2 3">
    <name type="scientific">Brevibacillus invocatus</name>
    <dbReference type="NCBI Taxonomy" id="173959"/>
    <lineage>
        <taxon>Bacteria</taxon>
        <taxon>Bacillati</taxon>
        <taxon>Bacillota</taxon>
        <taxon>Bacilli</taxon>
        <taxon>Bacillales</taxon>
        <taxon>Paenibacillaceae</taxon>
        <taxon>Brevibacillus</taxon>
    </lineage>
</organism>
<dbReference type="OrthoDB" id="2990822at2"/>
<reference evidence="2 3" key="1">
    <citation type="submission" date="2018-10" db="EMBL/GenBank/DDBJ databases">
        <title>Phylogenomics of Brevibacillus.</title>
        <authorList>
            <person name="Dunlap C."/>
        </authorList>
    </citation>
    <scope>NUCLEOTIDE SEQUENCE [LARGE SCALE GENOMIC DNA]</scope>
    <source>
        <strain evidence="2 3">JCM 12215</strain>
    </source>
</reference>
<name>A0A3M8C568_9BACL</name>
<accession>A0A3M8C568</accession>
<proteinExistence type="predicted"/>
<dbReference type="AlphaFoldDB" id="A0A3M8C568"/>
<sequence length="102" mass="11422">MIIITPYAAARLSFMIAEEPDADELGIRLVPTTTGCGSYTYSIAITEKERSDLEQDISGIRLFYKQTEEEQLTGIVIDCDAATNRFSIIHSRPLQNECPHIN</sequence>
<dbReference type="RefSeq" id="WP_122910083.1">
    <property type="nucleotide sequence ID" value="NZ_CBCSBE010000041.1"/>
</dbReference>
<keyword evidence="3" id="KW-1185">Reference proteome</keyword>
<evidence type="ECO:0000259" key="1">
    <source>
        <dbReference type="Pfam" id="PF01521"/>
    </source>
</evidence>
<dbReference type="Gene3D" id="2.60.300.12">
    <property type="entry name" value="HesB-like domain"/>
    <property type="match status" value="1"/>
</dbReference>
<gene>
    <name evidence="2" type="ORF">EDM52_16595</name>
</gene>
<dbReference type="InterPro" id="IPR000361">
    <property type="entry name" value="ATAP_core_dom"/>
</dbReference>
<feature type="domain" description="Core" evidence="1">
    <location>
        <begin position="2"/>
        <end position="94"/>
    </location>
</feature>
<evidence type="ECO:0000313" key="3">
    <source>
        <dbReference type="Proteomes" id="UP000282028"/>
    </source>
</evidence>
<comment type="caution">
    <text evidence="2">The sequence shown here is derived from an EMBL/GenBank/DDBJ whole genome shotgun (WGS) entry which is preliminary data.</text>
</comment>
<dbReference type="SUPFAM" id="SSF89360">
    <property type="entry name" value="HesB-like domain"/>
    <property type="match status" value="1"/>
</dbReference>
<protein>
    <recommendedName>
        <fullName evidence="1">Core domain-containing protein</fullName>
    </recommendedName>
</protein>
<evidence type="ECO:0000313" key="2">
    <source>
        <dbReference type="EMBL" id="RNB70840.1"/>
    </source>
</evidence>
<dbReference type="Proteomes" id="UP000282028">
    <property type="component" value="Unassembled WGS sequence"/>
</dbReference>